<dbReference type="InParanoid" id="E9GE84"/>
<dbReference type="OrthoDB" id="6332332at2759"/>
<feature type="transmembrane region" description="Helical" evidence="1">
    <location>
        <begin position="123"/>
        <end position="141"/>
    </location>
</feature>
<sequence>MGDKMLRRLAVANMFEGCVVVLLQLAVLITLHDWVDFICIGFWGGVLMGMTGMWTLQRRPKRMITTAALSMLAGLCMVGFYSWQVSTVDCASIISPTADPNARKSSNWESDADLCSWRLASDVLFIILGCLAIGNNIFLAARASTLIGDRRGSR</sequence>
<dbReference type="EMBL" id="GL732540">
    <property type="protein sequence ID" value="EFX82358.1"/>
    <property type="molecule type" value="Genomic_DNA"/>
</dbReference>
<dbReference type="KEGG" id="dpx:DAPPUDRAFT_302559"/>
<proteinExistence type="predicted"/>
<keyword evidence="3" id="KW-1185">Reference proteome</keyword>
<keyword evidence="1" id="KW-0472">Membrane</keyword>
<evidence type="ECO:0000256" key="1">
    <source>
        <dbReference type="SAM" id="Phobius"/>
    </source>
</evidence>
<name>E9GE84_DAPPU</name>
<feature type="transmembrane region" description="Helical" evidence="1">
    <location>
        <begin position="9"/>
        <end position="29"/>
    </location>
</feature>
<accession>E9GE84</accession>
<dbReference type="HOGENOM" id="CLU_152141_0_0_1"/>
<gene>
    <name evidence="2" type="ORF">DAPPUDRAFT_302559</name>
</gene>
<protein>
    <submittedName>
        <fullName evidence="2">Uncharacterized protein</fullName>
    </submittedName>
</protein>
<dbReference type="Proteomes" id="UP000000305">
    <property type="component" value="Unassembled WGS sequence"/>
</dbReference>
<reference evidence="2 3" key="1">
    <citation type="journal article" date="2011" name="Science">
        <title>The ecoresponsive genome of Daphnia pulex.</title>
        <authorList>
            <person name="Colbourne J.K."/>
            <person name="Pfrender M.E."/>
            <person name="Gilbert D."/>
            <person name="Thomas W.K."/>
            <person name="Tucker A."/>
            <person name="Oakley T.H."/>
            <person name="Tokishita S."/>
            <person name="Aerts A."/>
            <person name="Arnold G.J."/>
            <person name="Basu M.K."/>
            <person name="Bauer D.J."/>
            <person name="Caceres C.E."/>
            <person name="Carmel L."/>
            <person name="Casola C."/>
            <person name="Choi J.H."/>
            <person name="Detter J.C."/>
            <person name="Dong Q."/>
            <person name="Dusheyko S."/>
            <person name="Eads B.D."/>
            <person name="Frohlich T."/>
            <person name="Geiler-Samerotte K.A."/>
            <person name="Gerlach D."/>
            <person name="Hatcher P."/>
            <person name="Jogdeo S."/>
            <person name="Krijgsveld J."/>
            <person name="Kriventseva E.V."/>
            <person name="Kultz D."/>
            <person name="Laforsch C."/>
            <person name="Lindquist E."/>
            <person name="Lopez J."/>
            <person name="Manak J.R."/>
            <person name="Muller J."/>
            <person name="Pangilinan J."/>
            <person name="Patwardhan R.P."/>
            <person name="Pitluck S."/>
            <person name="Pritham E.J."/>
            <person name="Rechtsteiner A."/>
            <person name="Rho M."/>
            <person name="Rogozin I.B."/>
            <person name="Sakarya O."/>
            <person name="Salamov A."/>
            <person name="Schaack S."/>
            <person name="Shapiro H."/>
            <person name="Shiga Y."/>
            <person name="Skalitzky C."/>
            <person name="Smith Z."/>
            <person name="Souvorov A."/>
            <person name="Sung W."/>
            <person name="Tang Z."/>
            <person name="Tsuchiya D."/>
            <person name="Tu H."/>
            <person name="Vos H."/>
            <person name="Wang M."/>
            <person name="Wolf Y.I."/>
            <person name="Yamagata H."/>
            <person name="Yamada T."/>
            <person name="Ye Y."/>
            <person name="Shaw J.R."/>
            <person name="Andrews J."/>
            <person name="Crease T.J."/>
            <person name="Tang H."/>
            <person name="Lucas S.M."/>
            <person name="Robertson H.M."/>
            <person name="Bork P."/>
            <person name="Koonin E.V."/>
            <person name="Zdobnov E.M."/>
            <person name="Grigoriev I.V."/>
            <person name="Lynch M."/>
            <person name="Boore J.L."/>
        </authorList>
    </citation>
    <scope>NUCLEOTIDE SEQUENCE [LARGE SCALE GENOMIC DNA]</scope>
</reference>
<evidence type="ECO:0000313" key="3">
    <source>
        <dbReference type="Proteomes" id="UP000000305"/>
    </source>
</evidence>
<keyword evidence="1" id="KW-0812">Transmembrane</keyword>
<dbReference type="AlphaFoldDB" id="E9GE84"/>
<feature type="transmembrane region" description="Helical" evidence="1">
    <location>
        <begin position="63"/>
        <end position="83"/>
    </location>
</feature>
<feature type="transmembrane region" description="Helical" evidence="1">
    <location>
        <begin position="35"/>
        <end position="56"/>
    </location>
</feature>
<dbReference type="PhylomeDB" id="E9GE84"/>
<evidence type="ECO:0000313" key="2">
    <source>
        <dbReference type="EMBL" id="EFX82358.1"/>
    </source>
</evidence>
<dbReference type="STRING" id="6669.E9GE84"/>
<keyword evidence="1" id="KW-1133">Transmembrane helix</keyword>
<organism evidence="2 3">
    <name type="scientific">Daphnia pulex</name>
    <name type="common">Water flea</name>
    <dbReference type="NCBI Taxonomy" id="6669"/>
    <lineage>
        <taxon>Eukaryota</taxon>
        <taxon>Metazoa</taxon>
        <taxon>Ecdysozoa</taxon>
        <taxon>Arthropoda</taxon>
        <taxon>Crustacea</taxon>
        <taxon>Branchiopoda</taxon>
        <taxon>Diplostraca</taxon>
        <taxon>Cladocera</taxon>
        <taxon>Anomopoda</taxon>
        <taxon>Daphniidae</taxon>
        <taxon>Daphnia</taxon>
    </lineage>
</organism>